<dbReference type="InterPro" id="IPR012340">
    <property type="entry name" value="NA-bd_OB-fold"/>
</dbReference>
<dbReference type="HAMAP" id="MF_00984">
    <property type="entry name" value="SSB"/>
    <property type="match status" value="1"/>
</dbReference>
<dbReference type="InterPro" id="IPR000424">
    <property type="entry name" value="Primosome_PriB/ssb"/>
</dbReference>
<sequence>MINKVILVGRITKEPELRFVNEDIPLVRFTLAVDRNFVNSLGNKETDFIRCVIWRKQAENLARYVSQGALLGVEGNIRVNSFENENNQKQYITEISCISVYFLESKKNRIKQESNTDFNDEKKDSSFNKINLKNLQNNTDIEKETDLEEDVINIEEEDGLPF</sequence>
<dbReference type="SUPFAM" id="SSF50249">
    <property type="entry name" value="Nucleic acid-binding proteins"/>
    <property type="match status" value="1"/>
</dbReference>
<evidence type="ECO:0000256" key="3">
    <source>
        <dbReference type="PIRNR" id="PIRNR002070"/>
    </source>
</evidence>
<keyword evidence="1 2" id="KW-0238">DNA-binding</keyword>
<evidence type="ECO:0000313" key="5">
    <source>
        <dbReference type="Proteomes" id="UP001210120"/>
    </source>
</evidence>
<dbReference type="Gene3D" id="2.40.50.140">
    <property type="entry name" value="Nucleic acid-binding proteins"/>
    <property type="match status" value="1"/>
</dbReference>
<dbReference type="EMBL" id="CP115156">
    <property type="protein sequence ID" value="WBL31502.1"/>
    <property type="molecule type" value="Genomic_DNA"/>
</dbReference>
<organism evidence="4 5">
    <name type="scientific">Candidatus Phytoplasma sacchari</name>
    <dbReference type="NCBI Taxonomy" id="2609813"/>
    <lineage>
        <taxon>Bacteria</taxon>
        <taxon>Bacillati</taxon>
        <taxon>Mycoplasmatota</taxon>
        <taxon>Mollicutes</taxon>
        <taxon>Acholeplasmatales</taxon>
        <taxon>Acholeplasmataceae</taxon>
        <taxon>Candidatus Phytoplasma</taxon>
        <taxon>16SrXI (Rice yellow dwarf group)</taxon>
    </lineage>
</organism>
<protein>
    <recommendedName>
        <fullName evidence="2 3">Single-stranded DNA-binding protein</fullName>
        <shortName evidence="2">SSB</shortName>
    </recommendedName>
</protein>
<dbReference type="CDD" id="cd04496">
    <property type="entry name" value="SSB_OBF"/>
    <property type="match status" value="1"/>
</dbReference>
<evidence type="ECO:0000256" key="1">
    <source>
        <dbReference type="ARBA" id="ARBA00023125"/>
    </source>
</evidence>
<dbReference type="NCBIfam" id="TIGR00621">
    <property type="entry name" value="ssb"/>
    <property type="match status" value="1"/>
</dbReference>
<dbReference type="PANTHER" id="PTHR10302">
    <property type="entry name" value="SINGLE-STRANDED DNA-BINDING PROTEIN"/>
    <property type="match status" value="1"/>
</dbReference>
<dbReference type="PIRSF" id="PIRSF002070">
    <property type="entry name" value="SSB"/>
    <property type="match status" value="1"/>
</dbReference>
<accession>A0ABY7M1B1</accession>
<evidence type="ECO:0000313" key="4">
    <source>
        <dbReference type="EMBL" id="WBL31502.1"/>
    </source>
</evidence>
<comment type="caution">
    <text evidence="2">Lacks conserved residue(s) required for the propagation of feature annotation.</text>
</comment>
<dbReference type="PANTHER" id="PTHR10302:SF27">
    <property type="entry name" value="SINGLE-STRANDED DNA-BINDING PROTEIN"/>
    <property type="match status" value="1"/>
</dbReference>
<keyword evidence="5" id="KW-1185">Reference proteome</keyword>
<name>A0ABY7M1B1_9MOLU</name>
<evidence type="ECO:0000256" key="2">
    <source>
        <dbReference type="HAMAP-Rule" id="MF_00984"/>
    </source>
</evidence>
<dbReference type="Proteomes" id="UP001210120">
    <property type="component" value="Chromosome"/>
</dbReference>
<gene>
    <name evidence="4" type="primary">ssb</name>
    <name evidence="4" type="ORF">O7R10_00335</name>
</gene>
<reference evidence="4" key="1">
    <citation type="submission" date="2022-12" db="EMBL/GenBank/DDBJ databases">
        <title>Genomic Characterization of Candidatus Phytoplasma sacchari in China.</title>
        <authorList>
            <person name="Zhang R.-Y."/>
        </authorList>
    </citation>
    <scope>NUCLEOTIDE SEQUENCE [LARGE SCALE GENOMIC DNA]</scope>
    <source>
        <strain evidence="4">SCWL1</strain>
    </source>
</reference>
<dbReference type="GO" id="GO:0003677">
    <property type="term" value="F:DNA binding"/>
    <property type="evidence" value="ECO:0007669"/>
    <property type="project" value="UniProtKB-KW"/>
</dbReference>
<dbReference type="InterPro" id="IPR011344">
    <property type="entry name" value="ssDNA-bd"/>
</dbReference>
<dbReference type="PROSITE" id="PS50935">
    <property type="entry name" value="SSB"/>
    <property type="match status" value="1"/>
</dbReference>
<dbReference type="Pfam" id="PF00436">
    <property type="entry name" value="SSB"/>
    <property type="match status" value="1"/>
</dbReference>
<comment type="subunit">
    <text evidence="2">Homotetramer.</text>
</comment>
<proteinExistence type="inferred from homology"/>